<proteinExistence type="predicted"/>
<evidence type="ECO:0000256" key="1">
    <source>
        <dbReference type="SAM" id="MobiDB-lite"/>
    </source>
</evidence>
<reference evidence="3" key="1">
    <citation type="journal article" date="2011" name="PLoS Biol.">
        <title>Gene gain and loss during evolution of obligate parasitism in the white rust pathogen of Arabidopsis thaliana.</title>
        <authorList>
            <person name="Kemen E."/>
            <person name="Gardiner A."/>
            <person name="Schultz-Larsen T."/>
            <person name="Kemen A.C."/>
            <person name="Balmuth A.L."/>
            <person name="Robert-Seilaniantz A."/>
            <person name="Bailey K."/>
            <person name="Holub E."/>
            <person name="Studholme D.J."/>
            <person name="Maclean D."/>
            <person name="Jones J.D."/>
        </authorList>
    </citation>
    <scope>NUCLEOTIDE SEQUENCE</scope>
</reference>
<dbReference type="Pfam" id="PF25597">
    <property type="entry name" value="SH3_retrovirus"/>
    <property type="match status" value="1"/>
</dbReference>
<feature type="domain" description="Integrase catalytic" evidence="2">
    <location>
        <begin position="119"/>
        <end position="213"/>
    </location>
</feature>
<dbReference type="InterPro" id="IPR039537">
    <property type="entry name" value="Retrotran_Ty1/copia-like"/>
</dbReference>
<dbReference type="PANTHER" id="PTHR42648">
    <property type="entry name" value="TRANSPOSASE, PUTATIVE-RELATED"/>
    <property type="match status" value="1"/>
</dbReference>
<evidence type="ECO:0000259" key="2">
    <source>
        <dbReference type="PROSITE" id="PS50994"/>
    </source>
</evidence>
<feature type="compositionally biased region" description="Pro residues" evidence="1">
    <location>
        <begin position="9"/>
        <end position="18"/>
    </location>
</feature>
<evidence type="ECO:0000313" key="3">
    <source>
        <dbReference type="EMBL" id="CCA21027.1"/>
    </source>
</evidence>
<feature type="compositionally biased region" description="Basic and acidic residues" evidence="1">
    <location>
        <begin position="331"/>
        <end position="343"/>
    </location>
</feature>
<feature type="compositionally biased region" description="Polar residues" evidence="1">
    <location>
        <begin position="345"/>
        <end position="360"/>
    </location>
</feature>
<dbReference type="EMBL" id="FR824155">
    <property type="protein sequence ID" value="CCA21027.1"/>
    <property type="molecule type" value="Genomic_DNA"/>
</dbReference>
<feature type="region of interest" description="Disordered" evidence="1">
    <location>
        <begin position="322"/>
        <end position="360"/>
    </location>
</feature>
<dbReference type="HOGENOM" id="CLU_770329_0_0_1"/>
<sequence length="360" mass="40232">MTKQHVMSPSPPENPPAAPLGALDNATSVSAEISQPSEHGASECGADRLDRMRSSLEIGCAIWRGNVCSVPICLPRNRNPIWGVLGASSPSSWMLSDIKLELTRSVKPWGRAFDCKVHTLRTDGGGEHRNFDMFCKSTGVRRQVSEANNQASNGKAECMHRNMLNMARCMMFASGFPSHFWGDAVQYAADILNQPKQLEFKSGSPFEILTGKNPIISARVAFGSPCTVYRDPGRKTWKPRAEIGMIFGKNDETKGFQVYLPHKKLVVTTQHVKNVETMGAEENQHLQKHLHQEDLSLQAVKEKQNAAEWKELHATQRHLLRRGKRVKGRSKRDTYDHSKHVRETWSGSNVSLLPNTDQTP</sequence>
<organism evidence="3">
    <name type="scientific">Albugo laibachii Nc14</name>
    <dbReference type="NCBI Taxonomy" id="890382"/>
    <lineage>
        <taxon>Eukaryota</taxon>
        <taxon>Sar</taxon>
        <taxon>Stramenopiles</taxon>
        <taxon>Oomycota</taxon>
        <taxon>Peronosporomycetes</taxon>
        <taxon>Albuginales</taxon>
        <taxon>Albuginaceae</taxon>
        <taxon>Albugo</taxon>
    </lineage>
</organism>
<protein>
    <submittedName>
        <fullName evidence="3">Copia LTR rider putative</fullName>
    </submittedName>
</protein>
<dbReference type="GO" id="GO:0003676">
    <property type="term" value="F:nucleic acid binding"/>
    <property type="evidence" value="ECO:0007669"/>
    <property type="project" value="InterPro"/>
</dbReference>
<dbReference type="GO" id="GO:0015074">
    <property type="term" value="P:DNA integration"/>
    <property type="evidence" value="ECO:0007669"/>
    <property type="project" value="InterPro"/>
</dbReference>
<dbReference type="InterPro" id="IPR001584">
    <property type="entry name" value="Integrase_cat-core"/>
</dbReference>
<dbReference type="InterPro" id="IPR012337">
    <property type="entry name" value="RNaseH-like_sf"/>
</dbReference>
<dbReference type="InterPro" id="IPR036397">
    <property type="entry name" value="RNaseH_sf"/>
</dbReference>
<dbReference type="PROSITE" id="PS50994">
    <property type="entry name" value="INTEGRASE"/>
    <property type="match status" value="1"/>
</dbReference>
<dbReference type="InterPro" id="IPR057670">
    <property type="entry name" value="SH3_retrovirus"/>
</dbReference>
<feature type="region of interest" description="Disordered" evidence="1">
    <location>
        <begin position="1"/>
        <end position="22"/>
    </location>
</feature>
<dbReference type="PANTHER" id="PTHR42648:SF28">
    <property type="entry name" value="TRANSPOSON-ENCODED PROTEIN WITH RIBONUCLEASE H-LIKE AND RETROVIRUS ZINC FINGER-LIKE DOMAINS"/>
    <property type="match status" value="1"/>
</dbReference>
<dbReference type="AlphaFoldDB" id="F0WIE6"/>
<name>F0WIE6_9STRA</name>
<dbReference type="Gene3D" id="3.30.420.10">
    <property type="entry name" value="Ribonuclease H-like superfamily/Ribonuclease H"/>
    <property type="match status" value="1"/>
</dbReference>
<gene>
    <name evidence="3" type="primary">AlNc14C110G6345</name>
    <name evidence="3" type="ORF">ALNC14_071700</name>
</gene>
<reference evidence="3" key="2">
    <citation type="submission" date="2011-02" db="EMBL/GenBank/DDBJ databases">
        <authorList>
            <person name="MacLean D."/>
        </authorList>
    </citation>
    <scope>NUCLEOTIDE SEQUENCE</scope>
</reference>
<accession>F0WIE6</accession>
<dbReference type="SUPFAM" id="SSF53098">
    <property type="entry name" value="Ribonuclease H-like"/>
    <property type="match status" value="1"/>
</dbReference>